<sequence>LEVGGVLADYIRLGNTLHNLAQQLMQKQAGRLDRPALAVMPTSQIPNWLDESEHLTPDLKVLALYGGNRHQDAGNLQD</sequence>
<protein>
    <submittedName>
        <fullName evidence="3">SNF2-related protein</fullName>
    </submittedName>
</protein>
<evidence type="ECO:0000256" key="1">
    <source>
        <dbReference type="ARBA" id="ARBA00022806"/>
    </source>
</evidence>
<organism evidence="3 4">
    <name type="scientific">Pseudomonas syringae pv. tagetis</name>
    <dbReference type="NCBI Taxonomy" id="129140"/>
    <lineage>
        <taxon>Bacteria</taxon>
        <taxon>Pseudomonadati</taxon>
        <taxon>Pseudomonadota</taxon>
        <taxon>Gammaproteobacteria</taxon>
        <taxon>Pseudomonadales</taxon>
        <taxon>Pseudomonadaceae</taxon>
        <taxon>Pseudomonas</taxon>
    </lineage>
</organism>
<feature type="domain" description="SNF2 N-terminal" evidence="2">
    <location>
        <begin position="3"/>
        <end position="71"/>
    </location>
</feature>
<proteinExistence type="predicted"/>
<feature type="non-terminal residue" evidence="3">
    <location>
        <position position="78"/>
    </location>
</feature>
<keyword evidence="1" id="KW-0067">ATP-binding</keyword>
<dbReference type="EMBL" id="JAVCQK010000705">
    <property type="protein sequence ID" value="MFH7519321.1"/>
    <property type="molecule type" value="Genomic_DNA"/>
</dbReference>
<comment type="caution">
    <text evidence="3">The sequence shown here is derived from an EMBL/GenBank/DDBJ whole genome shotgun (WGS) entry which is preliminary data.</text>
</comment>
<keyword evidence="4" id="KW-1185">Reference proteome</keyword>
<keyword evidence="1" id="KW-0378">Hydrolase</keyword>
<name>A0ABW7NWP0_9PSED</name>
<evidence type="ECO:0000313" key="4">
    <source>
        <dbReference type="Proteomes" id="UP001610657"/>
    </source>
</evidence>
<feature type="non-terminal residue" evidence="3">
    <location>
        <position position="1"/>
    </location>
</feature>
<dbReference type="Pfam" id="PF00176">
    <property type="entry name" value="SNF2-rel_dom"/>
    <property type="match status" value="1"/>
</dbReference>
<keyword evidence="1" id="KW-0547">Nucleotide-binding</keyword>
<gene>
    <name evidence="3" type="ORF">RA271_29985</name>
</gene>
<reference evidence="3 4" key="1">
    <citation type="submission" date="2023-08" db="EMBL/GenBank/DDBJ databases">
        <title>Genomic and mutational analysis of Pseudomonas syringae pv. tagetis EB037 pathogenicity on sunflower.</title>
        <authorList>
            <person name="Maul J.E."/>
        </authorList>
    </citation>
    <scope>NUCLEOTIDE SEQUENCE [LARGE SCALE GENOMIC DNA]</scope>
    <source>
        <strain evidence="3 4">EB037_T1</strain>
    </source>
</reference>
<keyword evidence="1" id="KW-0347">Helicase</keyword>
<accession>A0ABW7NWP0</accession>
<dbReference type="InterPro" id="IPR038718">
    <property type="entry name" value="SNF2-like_sf"/>
</dbReference>
<dbReference type="Gene3D" id="3.40.50.10810">
    <property type="entry name" value="Tandem AAA-ATPase domain"/>
    <property type="match status" value="1"/>
</dbReference>
<evidence type="ECO:0000259" key="2">
    <source>
        <dbReference type="Pfam" id="PF00176"/>
    </source>
</evidence>
<dbReference type="Proteomes" id="UP001610657">
    <property type="component" value="Unassembled WGS sequence"/>
</dbReference>
<dbReference type="InterPro" id="IPR000330">
    <property type="entry name" value="SNF2_N"/>
</dbReference>
<evidence type="ECO:0000313" key="3">
    <source>
        <dbReference type="EMBL" id="MFH7519321.1"/>
    </source>
</evidence>
<dbReference type="RefSeq" id="WP_395578002.1">
    <property type="nucleotide sequence ID" value="NZ_JAVCQK010000705.1"/>
</dbReference>